<dbReference type="AlphaFoldDB" id="A0A951UGY8"/>
<reference evidence="1" key="2">
    <citation type="journal article" date="2022" name="Microbiol. Resour. Announc.">
        <title>Metagenome Sequencing to Explore Phylogenomics of Terrestrial Cyanobacteria.</title>
        <authorList>
            <person name="Ward R.D."/>
            <person name="Stajich J.E."/>
            <person name="Johansen J.R."/>
            <person name="Huntemann M."/>
            <person name="Clum A."/>
            <person name="Foster B."/>
            <person name="Foster B."/>
            <person name="Roux S."/>
            <person name="Palaniappan K."/>
            <person name="Varghese N."/>
            <person name="Mukherjee S."/>
            <person name="Reddy T.B.K."/>
            <person name="Daum C."/>
            <person name="Copeland A."/>
            <person name="Chen I.A."/>
            <person name="Ivanova N.N."/>
            <person name="Kyrpides N.C."/>
            <person name="Shapiro N."/>
            <person name="Eloe-Fadrosh E.A."/>
            <person name="Pietrasiak N."/>
        </authorList>
    </citation>
    <scope>NUCLEOTIDE SEQUENCE</scope>
    <source>
        <strain evidence="1">JT2-VF2</strain>
    </source>
</reference>
<proteinExistence type="predicted"/>
<evidence type="ECO:0000313" key="2">
    <source>
        <dbReference type="Proteomes" id="UP000715781"/>
    </source>
</evidence>
<dbReference type="Proteomes" id="UP000715781">
    <property type="component" value="Unassembled WGS sequence"/>
</dbReference>
<comment type="caution">
    <text evidence="1">The sequence shown here is derived from an EMBL/GenBank/DDBJ whole genome shotgun (WGS) entry which is preliminary data.</text>
</comment>
<gene>
    <name evidence="1" type="ORF">KME32_10475</name>
</gene>
<evidence type="ECO:0000313" key="1">
    <source>
        <dbReference type="EMBL" id="MBW4561560.1"/>
    </source>
</evidence>
<accession>A0A951UGY8</accession>
<protein>
    <submittedName>
        <fullName evidence="1">Uncharacterized protein</fullName>
    </submittedName>
</protein>
<name>A0A951UGY8_9NOST</name>
<organism evidence="1 2">
    <name type="scientific">Mojavia pulchra JT2-VF2</name>
    <dbReference type="NCBI Taxonomy" id="287848"/>
    <lineage>
        <taxon>Bacteria</taxon>
        <taxon>Bacillati</taxon>
        <taxon>Cyanobacteriota</taxon>
        <taxon>Cyanophyceae</taxon>
        <taxon>Nostocales</taxon>
        <taxon>Nostocaceae</taxon>
    </lineage>
</organism>
<sequence length="84" mass="9392">MAQNFPRLEQLQALWFRSKNVSSFAEVDNLPIKGIMHWGKTQFLTSLTTLFKKAEAVHATPQDLSIVLRWAGGMCFLAGPATLD</sequence>
<dbReference type="EMBL" id="JAHHHN010000005">
    <property type="protein sequence ID" value="MBW4561560.1"/>
    <property type="molecule type" value="Genomic_DNA"/>
</dbReference>
<reference evidence="1" key="1">
    <citation type="submission" date="2021-05" db="EMBL/GenBank/DDBJ databases">
        <authorList>
            <person name="Pietrasiak N."/>
            <person name="Ward R."/>
            <person name="Stajich J.E."/>
            <person name="Kurbessoian T."/>
        </authorList>
    </citation>
    <scope>NUCLEOTIDE SEQUENCE</scope>
    <source>
        <strain evidence="1">JT2-VF2</strain>
    </source>
</reference>